<feature type="domain" description="Luciferase-like" evidence="3">
    <location>
        <begin position="24"/>
        <end position="294"/>
    </location>
</feature>
<dbReference type="Pfam" id="PF00296">
    <property type="entry name" value="Bac_luciferase"/>
    <property type="match status" value="1"/>
</dbReference>
<evidence type="ECO:0000259" key="3">
    <source>
        <dbReference type="Pfam" id="PF00296"/>
    </source>
</evidence>
<dbReference type="GO" id="GO:0016705">
    <property type="term" value="F:oxidoreductase activity, acting on paired donors, with incorporation or reduction of molecular oxygen"/>
    <property type="evidence" value="ECO:0007669"/>
    <property type="project" value="InterPro"/>
</dbReference>
<dbReference type="Gene3D" id="3.20.20.30">
    <property type="entry name" value="Luciferase-like domain"/>
    <property type="match status" value="1"/>
</dbReference>
<reference evidence="4 5" key="1">
    <citation type="submission" date="2020-07" db="EMBL/GenBank/DDBJ databases">
        <title>Sequencing the genomes of 1000 actinobacteria strains.</title>
        <authorList>
            <person name="Klenk H.-P."/>
        </authorList>
    </citation>
    <scope>NUCLEOTIDE SEQUENCE [LARGE SCALE GENOMIC DNA]</scope>
    <source>
        <strain evidence="4 5">DSM 22083</strain>
    </source>
</reference>
<dbReference type="PANTHER" id="PTHR30137">
    <property type="entry name" value="LUCIFERASE-LIKE MONOOXYGENASE"/>
    <property type="match status" value="1"/>
</dbReference>
<comment type="caution">
    <text evidence="4">The sequence shown here is derived from an EMBL/GenBank/DDBJ whole genome shotgun (WGS) entry which is preliminary data.</text>
</comment>
<evidence type="ECO:0000256" key="1">
    <source>
        <dbReference type="ARBA" id="ARBA00023002"/>
    </source>
</evidence>
<organism evidence="4 5">
    <name type="scientific">Microlunatus parietis</name>
    <dbReference type="NCBI Taxonomy" id="682979"/>
    <lineage>
        <taxon>Bacteria</taxon>
        <taxon>Bacillati</taxon>
        <taxon>Actinomycetota</taxon>
        <taxon>Actinomycetes</taxon>
        <taxon>Propionibacteriales</taxon>
        <taxon>Propionibacteriaceae</taxon>
        <taxon>Microlunatus</taxon>
    </lineage>
</organism>
<dbReference type="EMBL" id="JACCBU010000001">
    <property type="protein sequence ID" value="NYE69661.1"/>
    <property type="molecule type" value="Genomic_DNA"/>
</dbReference>
<keyword evidence="5" id="KW-1185">Reference proteome</keyword>
<accession>A0A7Y9LBC2</accession>
<evidence type="ECO:0000313" key="4">
    <source>
        <dbReference type="EMBL" id="NYE69661.1"/>
    </source>
</evidence>
<dbReference type="InterPro" id="IPR036661">
    <property type="entry name" value="Luciferase-like_sf"/>
</dbReference>
<dbReference type="AlphaFoldDB" id="A0A7Y9LBC2"/>
<gene>
    <name evidence="4" type="ORF">BKA15_000990</name>
</gene>
<sequence length="333" mass="36084">MPQPSFGVLHDFSQPLPATVPWPAYYAEILDLITDAERFGYDTVWLSEHHGRADGFAPSPLVAAAAIAARTSRIRIGTNILLLPLHHPLRVAEDGAVVHAVSDGRLILGVGRGYAEDEFALFQAPLDQRTSRLEDGIGIIRRTWRDGRTGFEGRRYTLPDGPFTPQPAPGAPIYVGAVAPAAVQRAARLADGLLVYVTAERDLPPRYQAYTAALAAAGRSAATFPFVWTGVAHVAASADQAWSEAGPCLAYLEDQLRIARGEDRPITADDLDPADFLVGPPDQVADRLITLRETVPFDHFAFWGRLPGLTVEQARRGIETFARQVIPAVRAAA</sequence>
<keyword evidence="1" id="KW-0560">Oxidoreductase</keyword>
<evidence type="ECO:0000256" key="2">
    <source>
        <dbReference type="ARBA" id="ARBA00023033"/>
    </source>
</evidence>
<dbReference type="RefSeq" id="WP_179748580.1">
    <property type="nucleotide sequence ID" value="NZ_JACCBU010000001.1"/>
</dbReference>
<keyword evidence="2 4" id="KW-0503">Monooxygenase</keyword>
<dbReference type="Proteomes" id="UP000569914">
    <property type="component" value="Unassembled WGS sequence"/>
</dbReference>
<proteinExistence type="predicted"/>
<dbReference type="InterPro" id="IPR050766">
    <property type="entry name" value="Bact_Lucif_Oxidored"/>
</dbReference>
<evidence type="ECO:0000313" key="5">
    <source>
        <dbReference type="Proteomes" id="UP000569914"/>
    </source>
</evidence>
<name>A0A7Y9LBC2_9ACTN</name>
<dbReference type="SUPFAM" id="SSF51679">
    <property type="entry name" value="Bacterial luciferase-like"/>
    <property type="match status" value="1"/>
</dbReference>
<dbReference type="InterPro" id="IPR011251">
    <property type="entry name" value="Luciferase-like_dom"/>
</dbReference>
<dbReference type="GO" id="GO:0004497">
    <property type="term" value="F:monooxygenase activity"/>
    <property type="evidence" value="ECO:0007669"/>
    <property type="project" value="UniProtKB-KW"/>
</dbReference>
<protein>
    <submittedName>
        <fullName evidence="4">Alkanesulfonate monooxygenase SsuD/methylene tetrahydromethanopterin reductase-like flavin-dependent oxidoreductase (Luciferase family)</fullName>
    </submittedName>
</protein>
<dbReference type="GO" id="GO:0005829">
    <property type="term" value="C:cytosol"/>
    <property type="evidence" value="ECO:0007669"/>
    <property type="project" value="TreeGrafter"/>
</dbReference>
<dbReference type="PANTHER" id="PTHR30137:SF8">
    <property type="entry name" value="BLR5498 PROTEIN"/>
    <property type="match status" value="1"/>
</dbReference>